<proteinExistence type="predicted"/>
<protein>
    <submittedName>
        <fullName evidence="2">Uncharacterized protein</fullName>
    </submittedName>
</protein>
<dbReference type="AlphaFoldDB" id="A0A2I2KJK1"/>
<feature type="region of interest" description="Disordered" evidence="1">
    <location>
        <begin position="1"/>
        <end position="20"/>
    </location>
</feature>
<evidence type="ECO:0000256" key="1">
    <source>
        <dbReference type="SAM" id="MobiDB-lite"/>
    </source>
</evidence>
<evidence type="ECO:0000313" key="2">
    <source>
        <dbReference type="EMBL" id="SNQ45843.1"/>
    </source>
</evidence>
<feature type="compositionally biased region" description="Basic and acidic residues" evidence="1">
    <location>
        <begin position="88"/>
        <end position="113"/>
    </location>
</feature>
<evidence type="ECO:0000313" key="3">
    <source>
        <dbReference type="Proteomes" id="UP000234331"/>
    </source>
</evidence>
<accession>A0A2I2KJK1</accession>
<reference evidence="2 3" key="1">
    <citation type="submission" date="2017-06" db="EMBL/GenBank/DDBJ databases">
        <authorList>
            <person name="Kim H.J."/>
            <person name="Triplett B.A."/>
        </authorList>
    </citation>
    <scope>NUCLEOTIDE SEQUENCE [LARGE SCALE GENOMIC DNA]</scope>
    <source>
        <strain evidence="2">FRACA_ARgP5</strain>
    </source>
</reference>
<gene>
    <name evidence="2" type="ORF">FRACA_1140017</name>
</gene>
<feature type="region of interest" description="Disordered" evidence="1">
    <location>
        <begin position="80"/>
        <end position="113"/>
    </location>
</feature>
<dbReference type="EMBL" id="FZMO01000018">
    <property type="protein sequence ID" value="SNQ45843.1"/>
    <property type="molecule type" value="Genomic_DNA"/>
</dbReference>
<dbReference type="Proteomes" id="UP000234331">
    <property type="component" value="Unassembled WGS sequence"/>
</dbReference>
<organism evidence="2 3">
    <name type="scientific">Frankia canadensis</name>
    <dbReference type="NCBI Taxonomy" id="1836972"/>
    <lineage>
        <taxon>Bacteria</taxon>
        <taxon>Bacillati</taxon>
        <taxon>Actinomycetota</taxon>
        <taxon>Actinomycetes</taxon>
        <taxon>Frankiales</taxon>
        <taxon>Frankiaceae</taxon>
        <taxon>Frankia</taxon>
    </lineage>
</organism>
<name>A0A2I2KJK1_9ACTN</name>
<keyword evidence="3" id="KW-1185">Reference proteome</keyword>
<sequence length="113" mass="11845">MSPATSREPSRATRRSIATASPVMIRCAPPAPGASPAAPARARPVAAADRASVAPRGMAWFTPPPGDLGMRQTITLWGSRGPYGVHTDPMRSIDGHTRSGGRHPDRRLGSPVT</sequence>